<dbReference type="Proteomes" id="UP000829196">
    <property type="component" value="Unassembled WGS sequence"/>
</dbReference>
<accession>A0A8T3C4S7</accession>
<name>A0A8T3C4S7_DENNO</name>
<keyword evidence="3" id="KW-1185">Reference proteome</keyword>
<evidence type="ECO:0000256" key="1">
    <source>
        <dbReference type="SAM" id="MobiDB-lite"/>
    </source>
</evidence>
<reference evidence="2" key="1">
    <citation type="journal article" date="2022" name="Front. Genet.">
        <title>Chromosome-Scale Assembly of the Dendrobium nobile Genome Provides Insights Into the Molecular Mechanism of the Biosynthesis of the Medicinal Active Ingredient of Dendrobium.</title>
        <authorList>
            <person name="Xu Q."/>
            <person name="Niu S.-C."/>
            <person name="Li K.-L."/>
            <person name="Zheng P.-J."/>
            <person name="Zhang X.-J."/>
            <person name="Jia Y."/>
            <person name="Liu Y."/>
            <person name="Niu Y.-X."/>
            <person name="Yu L.-H."/>
            <person name="Chen D.-F."/>
            <person name="Zhang G.-Q."/>
        </authorList>
    </citation>
    <scope>NUCLEOTIDE SEQUENCE</scope>
    <source>
        <tissue evidence="2">Leaf</tissue>
    </source>
</reference>
<evidence type="ECO:0000313" key="3">
    <source>
        <dbReference type="Proteomes" id="UP000829196"/>
    </source>
</evidence>
<protein>
    <submittedName>
        <fullName evidence="2">Uncharacterized protein</fullName>
    </submittedName>
</protein>
<evidence type="ECO:0000313" key="2">
    <source>
        <dbReference type="EMBL" id="KAI0528773.1"/>
    </source>
</evidence>
<comment type="caution">
    <text evidence="2">The sequence shown here is derived from an EMBL/GenBank/DDBJ whole genome shotgun (WGS) entry which is preliminary data.</text>
</comment>
<dbReference type="AlphaFoldDB" id="A0A8T3C4S7"/>
<feature type="compositionally biased region" description="Gly residues" evidence="1">
    <location>
        <begin position="28"/>
        <end position="39"/>
    </location>
</feature>
<sequence>MNREGAKSRSETGRRDRRHARGMARLGGDSGGDGGGSGDPAGSWSTVEARGGPTGSRARRVGVDWGLDRRTQAVGGRRWLEG</sequence>
<gene>
    <name evidence="2" type="ORF">KFK09_001315</name>
</gene>
<organism evidence="2 3">
    <name type="scientific">Dendrobium nobile</name>
    <name type="common">Orchid</name>
    <dbReference type="NCBI Taxonomy" id="94219"/>
    <lineage>
        <taxon>Eukaryota</taxon>
        <taxon>Viridiplantae</taxon>
        <taxon>Streptophyta</taxon>
        <taxon>Embryophyta</taxon>
        <taxon>Tracheophyta</taxon>
        <taxon>Spermatophyta</taxon>
        <taxon>Magnoliopsida</taxon>
        <taxon>Liliopsida</taxon>
        <taxon>Asparagales</taxon>
        <taxon>Orchidaceae</taxon>
        <taxon>Epidendroideae</taxon>
        <taxon>Malaxideae</taxon>
        <taxon>Dendrobiinae</taxon>
        <taxon>Dendrobium</taxon>
    </lineage>
</organism>
<feature type="compositionally biased region" description="Basic and acidic residues" evidence="1">
    <location>
        <begin position="1"/>
        <end position="14"/>
    </location>
</feature>
<proteinExistence type="predicted"/>
<feature type="region of interest" description="Disordered" evidence="1">
    <location>
        <begin position="1"/>
        <end position="64"/>
    </location>
</feature>
<dbReference type="EMBL" id="JAGYWB010000002">
    <property type="protein sequence ID" value="KAI0528773.1"/>
    <property type="molecule type" value="Genomic_DNA"/>
</dbReference>